<accession>D3FS61</accession>
<dbReference type="InterPro" id="IPR025273">
    <property type="entry name" value="DUF4064"/>
</dbReference>
<dbReference type="Proteomes" id="UP000001544">
    <property type="component" value="Chromosome"/>
</dbReference>
<dbReference type="EMBL" id="CP001878">
    <property type="protein sequence ID" value="ADC51696.1"/>
    <property type="molecule type" value="Genomic_DNA"/>
</dbReference>
<dbReference type="AlphaFoldDB" id="D3FS61"/>
<feature type="transmembrane region" description="Helical" evidence="1">
    <location>
        <begin position="80"/>
        <end position="101"/>
    </location>
</feature>
<keyword evidence="1" id="KW-0472">Membrane</keyword>
<evidence type="ECO:0000313" key="3">
    <source>
        <dbReference type="EMBL" id="ADC51696.1"/>
    </source>
</evidence>
<dbReference type="Pfam" id="PF13273">
    <property type="entry name" value="DUF4064"/>
    <property type="match status" value="1"/>
</dbReference>
<reference evidence="3 4" key="1">
    <citation type="journal article" date="2011" name="Environ. Microbiol.">
        <title>Genome of alkaliphilic Bacillus pseudofirmus OF4 reveals adaptations that support the ability to grow in an external pH range from 7.5 to 11.4.</title>
        <authorList>
            <person name="Janto B."/>
            <person name="Ahmed A."/>
            <person name="Ito M."/>
            <person name="Liu J."/>
            <person name="Hicks D.B."/>
            <person name="Pagni S."/>
            <person name="Fackelmayer O.J."/>
            <person name="Smith T.A."/>
            <person name="Earl J."/>
            <person name="Elbourne L.D."/>
            <person name="Hassan K."/>
            <person name="Paulsen I.T."/>
            <person name="Kolsto A.B."/>
            <person name="Tourasse N.J."/>
            <person name="Ehrlich G.D."/>
            <person name="Boissy R."/>
            <person name="Ivey D.M."/>
            <person name="Li G."/>
            <person name="Xue Y."/>
            <person name="Ma Y."/>
            <person name="Hu F.Z."/>
            <person name="Krulwich T.A."/>
        </authorList>
    </citation>
    <scope>NUCLEOTIDE SEQUENCE [LARGE SCALE GENOMIC DNA]</scope>
    <source>
        <strain evidence="4">ATCC BAA-2126 / JCM 17055 / OF4</strain>
    </source>
</reference>
<organism evidence="3 4">
    <name type="scientific">Alkalihalophilus pseudofirmus (strain ATCC BAA-2126 / JCM 17055 / OF4)</name>
    <name type="common">Bacillus pseudofirmus</name>
    <dbReference type="NCBI Taxonomy" id="398511"/>
    <lineage>
        <taxon>Bacteria</taxon>
        <taxon>Bacillati</taxon>
        <taxon>Bacillota</taxon>
        <taxon>Bacilli</taxon>
        <taxon>Bacillales</taxon>
        <taxon>Bacillaceae</taxon>
        <taxon>Alkalihalophilus</taxon>
    </lineage>
</organism>
<keyword evidence="4" id="KW-1185">Reference proteome</keyword>
<sequence>MNKKHMMIRFISVISLGLLVGGTAFLLLIGPLDQHQGIRSVVIDLYQMDPKVQRDTLSGTLQIQPDEFATNTLHYINQYMYLPIGALILSAALTVVSLFILNKNSKMSGSLFMFAAAASCFTVIPPIMQVISGSLLLKGENGGRRELKAESR</sequence>
<dbReference type="STRING" id="398511.BpOF4_18275"/>
<feature type="domain" description="DUF4064" evidence="2">
    <location>
        <begin position="1"/>
        <end position="122"/>
    </location>
</feature>
<feature type="transmembrane region" description="Helical" evidence="1">
    <location>
        <begin position="113"/>
        <end position="137"/>
    </location>
</feature>
<dbReference type="HOGENOM" id="CLU_1718690_0_0_9"/>
<proteinExistence type="predicted"/>
<keyword evidence="1" id="KW-0812">Transmembrane</keyword>
<name>D3FS61_ALKPO</name>
<keyword evidence="1" id="KW-1133">Transmembrane helix</keyword>
<evidence type="ECO:0000259" key="2">
    <source>
        <dbReference type="Pfam" id="PF13273"/>
    </source>
</evidence>
<dbReference type="RefSeq" id="WP_012959058.1">
    <property type="nucleotide sequence ID" value="NC_013791.2"/>
</dbReference>
<evidence type="ECO:0000256" key="1">
    <source>
        <dbReference type="SAM" id="Phobius"/>
    </source>
</evidence>
<protein>
    <recommendedName>
        <fullName evidence="2">DUF4064 domain-containing protein</fullName>
    </recommendedName>
</protein>
<evidence type="ECO:0000313" key="4">
    <source>
        <dbReference type="Proteomes" id="UP000001544"/>
    </source>
</evidence>
<gene>
    <name evidence="3" type="ordered locus">BpOF4_18275</name>
</gene>
<dbReference type="KEGG" id="bpf:BpOF4_18275"/>
<feature type="transmembrane region" description="Helical" evidence="1">
    <location>
        <begin position="7"/>
        <end position="29"/>
    </location>
</feature>